<evidence type="ECO:0000313" key="2">
    <source>
        <dbReference type="EMBL" id="KLO08078.1"/>
    </source>
</evidence>
<feature type="compositionally biased region" description="Low complexity" evidence="1">
    <location>
        <begin position="33"/>
        <end position="50"/>
    </location>
</feature>
<sequence>MPSLLKFFRRRRGTRTSSTTSIALREASAESSQVVVRRPSPIPSPSESSPLGQITATEVGSSSRTLDVVKLALSLTESAAEAIPVAGSPMKAAIGGVLKILDLFDVRDKNKKQAIRLVRKLKDLDKRIDWTKSNESNGDMSPHLEELIRQLNGVRDALMYSYTKADSIIRNSSVTDQLRDLENEIDDFLSSYNFSATMTIESAVTALNSLVAGTDGANTLVRLAQSHVENSAINLRAEAGVDFIDPRGRKTRVSLNFLISYEQFQKYLHLYYDVGTKFEYRGAKYVETGQYLLSCGNVDVDDSNWSILSDTHEPLEMFMILQEWRVDVVLDFVEVNHCPRCGAHLKSSNLASSSFTGVAISTIGGTHVLAIW</sequence>
<dbReference type="InterPro" id="IPR059179">
    <property type="entry name" value="MLKL-like_MCAfunc"/>
</dbReference>
<dbReference type="CDD" id="cd21037">
    <property type="entry name" value="MLKL_NTD"/>
    <property type="match status" value="1"/>
</dbReference>
<gene>
    <name evidence="2" type="ORF">SCHPADRAFT_944734</name>
</gene>
<dbReference type="EMBL" id="KQ086107">
    <property type="protein sequence ID" value="KLO08078.1"/>
    <property type="molecule type" value="Genomic_DNA"/>
</dbReference>
<dbReference type="AlphaFoldDB" id="A0A0H2REX1"/>
<feature type="region of interest" description="Disordered" evidence="1">
    <location>
        <begin position="33"/>
        <end position="53"/>
    </location>
</feature>
<accession>A0A0H2REX1</accession>
<reference evidence="2 3" key="1">
    <citation type="submission" date="2015-04" db="EMBL/GenBank/DDBJ databases">
        <title>Complete genome sequence of Schizopora paradoxa KUC8140, a cosmopolitan wood degrader in East Asia.</title>
        <authorList>
            <consortium name="DOE Joint Genome Institute"/>
            <person name="Min B."/>
            <person name="Park H."/>
            <person name="Jang Y."/>
            <person name="Kim J.-J."/>
            <person name="Kim K.H."/>
            <person name="Pangilinan J."/>
            <person name="Lipzen A."/>
            <person name="Riley R."/>
            <person name="Grigoriev I.V."/>
            <person name="Spatafora J.W."/>
            <person name="Choi I.-G."/>
        </authorList>
    </citation>
    <scope>NUCLEOTIDE SEQUENCE [LARGE SCALE GENOMIC DNA]</scope>
    <source>
        <strain evidence="2 3">KUC8140</strain>
    </source>
</reference>
<name>A0A0H2REX1_9AGAM</name>
<proteinExistence type="predicted"/>
<protein>
    <submittedName>
        <fullName evidence="2">Uncharacterized protein</fullName>
    </submittedName>
</protein>
<keyword evidence="3" id="KW-1185">Reference proteome</keyword>
<evidence type="ECO:0000313" key="3">
    <source>
        <dbReference type="Proteomes" id="UP000053477"/>
    </source>
</evidence>
<dbReference type="OrthoDB" id="2693196at2759"/>
<dbReference type="Proteomes" id="UP000053477">
    <property type="component" value="Unassembled WGS sequence"/>
</dbReference>
<organism evidence="2 3">
    <name type="scientific">Schizopora paradoxa</name>
    <dbReference type="NCBI Taxonomy" id="27342"/>
    <lineage>
        <taxon>Eukaryota</taxon>
        <taxon>Fungi</taxon>
        <taxon>Dikarya</taxon>
        <taxon>Basidiomycota</taxon>
        <taxon>Agaricomycotina</taxon>
        <taxon>Agaricomycetes</taxon>
        <taxon>Hymenochaetales</taxon>
        <taxon>Schizoporaceae</taxon>
        <taxon>Schizopora</taxon>
    </lineage>
</organism>
<evidence type="ECO:0000256" key="1">
    <source>
        <dbReference type="SAM" id="MobiDB-lite"/>
    </source>
</evidence>
<dbReference type="InParanoid" id="A0A0H2REX1"/>